<dbReference type="GO" id="GO:0008654">
    <property type="term" value="P:phospholipid biosynthetic process"/>
    <property type="evidence" value="ECO:0007669"/>
    <property type="project" value="UniProtKB-KW"/>
</dbReference>
<dbReference type="CDD" id="cd08175">
    <property type="entry name" value="G1PDH"/>
    <property type="match status" value="1"/>
</dbReference>
<dbReference type="AlphaFoldDB" id="A0A9D1X3N7"/>
<keyword evidence="3" id="KW-0479">Metal-binding</keyword>
<dbReference type="Gene3D" id="3.40.50.1970">
    <property type="match status" value="1"/>
</dbReference>
<accession>A0A9D1X3N7</accession>
<name>A0A9D1X3N7_9FIRM</name>
<dbReference type="PANTHER" id="PTHR43616:SF5">
    <property type="entry name" value="GLYCEROL DEHYDROGENASE 1"/>
    <property type="match status" value="1"/>
</dbReference>
<dbReference type="InterPro" id="IPR032837">
    <property type="entry name" value="G1PDH"/>
</dbReference>
<evidence type="ECO:0000256" key="9">
    <source>
        <dbReference type="ARBA" id="ARBA00023264"/>
    </source>
</evidence>
<keyword evidence="7" id="KW-0443">Lipid metabolism</keyword>
<evidence type="ECO:0000256" key="7">
    <source>
        <dbReference type="ARBA" id="ARBA00023098"/>
    </source>
</evidence>
<comment type="caution">
    <text evidence="10">The sequence shown here is derived from an EMBL/GenBank/DDBJ whole genome shotgun (WGS) entry which is preliminary data.</text>
</comment>
<gene>
    <name evidence="10" type="ORF">H9849_03105</name>
</gene>
<keyword evidence="2" id="KW-0444">Lipid biosynthesis</keyword>
<evidence type="ECO:0000256" key="3">
    <source>
        <dbReference type="ARBA" id="ARBA00022723"/>
    </source>
</evidence>
<keyword evidence="6" id="KW-0520">NAD</keyword>
<evidence type="ECO:0000256" key="4">
    <source>
        <dbReference type="ARBA" id="ARBA00022857"/>
    </source>
</evidence>
<evidence type="ECO:0000313" key="11">
    <source>
        <dbReference type="Proteomes" id="UP000886805"/>
    </source>
</evidence>
<dbReference type="EMBL" id="DXEQ01000091">
    <property type="protein sequence ID" value="HIX71991.1"/>
    <property type="molecule type" value="Genomic_DNA"/>
</dbReference>
<keyword evidence="1" id="KW-0963">Cytoplasm</keyword>
<dbReference type="InterPro" id="IPR016205">
    <property type="entry name" value="Glycerol_DH"/>
</dbReference>
<reference evidence="10" key="1">
    <citation type="journal article" date="2021" name="PeerJ">
        <title>Extensive microbial diversity within the chicken gut microbiome revealed by metagenomics and culture.</title>
        <authorList>
            <person name="Gilroy R."/>
            <person name="Ravi A."/>
            <person name="Getino M."/>
            <person name="Pursley I."/>
            <person name="Horton D.L."/>
            <person name="Alikhan N.F."/>
            <person name="Baker D."/>
            <person name="Gharbi K."/>
            <person name="Hall N."/>
            <person name="Watson M."/>
            <person name="Adriaenssens E.M."/>
            <person name="Foster-Nyarko E."/>
            <person name="Jarju S."/>
            <person name="Secka A."/>
            <person name="Antonio M."/>
            <person name="Oren A."/>
            <person name="Chaudhuri R.R."/>
            <person name="La Ragione R."/>
            <person name="Hildebrand F."/>
            <person name="Pallen M.J."/>
        </authorList>
    </citation>
    <scope>NUCLEOTIDE SEQUENCE</scope>
    <source>
        <strain evidence="10">ChiSxjej3B15-1167</strain>
    </source>
</reference>
<dbReference type="GO" id="GO:0046872">
    <property type="term" value="F:metal ion binding"/>
    <property type="evidence" value="ECO:0007669"/>
    <property type="project" value="UniProtKB-KW"/>
</dbReference>
<sequence length="392" mass="42957">MNEILNMSINEMPRTEFDCSCGRHHSFSVHDMEIRKGAIEVLPKMAAPFKDGKILVVFDNHTYEVAGKKAVELLKADGFNVKELLFDTGDDILIPDEKTLGRILQEQDLDTKLMVAVGSGVINDSVKFVTSRTGLPYIIVATAPSMDGYVADGAPIISHGYKYSPQAHLTYGLIGDTDILQTAPQDLIQAGYGDVIGKITAIADWDLSVKANGDYRCDTCVTLVQRALDKCFDKAAGLKTRDAESLGALLEALTLTGVAMALVNISRPASGAEHMLSHFWEMDYIARGLNPNHHGIQVGVATPVIARFFEELEDILPEGTKELCPSADEIKALLEKGGAPTSPKEIGIDRELFRQSLLKGYTVRPRYSILQFAKDKGRLEEIAEKITKEIYG</sequence>
<reference evidence="10" key="2">
    <citation type="submission" date="2021-04" db="EMBL/GenBank/DDBJ databases">
        <authorList>
            <person name="Gilroy R."/>
        </authorList>
    </citation>
    <scope>NUCLEOTIDE SEQUENCE</scope>
    <source>
        <strain evidence="10">ChiSxjej3B15-1167</strain>
    </source>
</reference>
<dbReference type="Gene3D" id="1.20.1090.10">
    <property type="entry name" value="Dehydroquinate synthase-like - alpha domain"/>
    <property type="match status" value="1"/>
</dbReference>
<dbReference type="SUPFAM" id="SSF56796">
    <property type="entry name" value="Dehydroquinate synthase-like"/>
    <property type="match status" value="1"/>
</dbReference>
<proteinExistence type="predicted"/>
<evidence type="ECO:0000256" key="6">
    <source>
        <dbReference type="ARBA" id="ARBA00023027"/>
    </source>
</evidence>
<evidence type="ECO:0000256" key="5">
    <source>
        <dbReference type="ARBA" id="ARBA00023002"/>
    </source>
</evidence>
<dbReference type="PANTHER" id="PTHR43616">
    <property type="entry name" value="GLYCEROL DEHYDROGENASE"/>
    <property type="match status" value="1"/>
</dbReference>
<keyword evidence="5" id="KW-0560">Oxidoreductase</keyword>
<protein>
    <submittedName>
        <fullName evidence="10">Sn-glycerol-1-phosphate dehydrogenase</fullName>
    </submittedName>
</protein>
<keyword evidence="8" id="KW-0594">Phospholipid biosynthesis</keyword>
<dbReference type="Pfam" id="PF13685">
    <property type="entry name" value="Fe-ADH_2"/>
    <property type="match status" value="1"/>
</dbReference>
<evidence type="ECO:0000256" key="2">
    <source>
        <dbReference type="ARBA" id="ARBA00022516"/>
    </source>
</evidence>
<organism evidence="10 11">
    <name type="scientific">Candidatus Anaerobutyricum stercoripullorum</name>
    <dbReference type="NCBI Taxonomy" id="2838456"/>
    <lineage>
        <taxon>Bacteria</taxon>
        <taxon>Bacillati</taxon>
        <taxon>Bacillota</taxon>
        <taxon>Clostridia</taxon>
        <taxon>Lachnospirales</taxon>
        <taxon>Lachnospiraceae</taxon>
        <taxon>Anaerobutyricum</taxon>
    </lineage>
</organism>
<keyword evidence="9" id="KW-1208">Phospholipid metabolism</keyword>
<evidence type="ECO:0000313" key="10">
    <source>
        <dbReference type="EMBL" id="HIX71991.1"/>
    </source>
</evidence>
<dbReference type="GO" id="GO:0016614">
    <property type="term" value="F:oxidoreductase activity, acting on CH-OH group of donors"/>
    <property type="evidence" value="ECO:0007669"/>
    <property type="project" value="InterPro"/>
</dbReference>
<evidence type="ECO:0000256" key="8">
    <source>
        <dbReference type="ARBA" id="ARBA00023209"/>
    </source>
</evidence>
<keyword evidence="4" id="KW-0521">NADP</keyword>
<dbReference type="Proteomes" id="UP000886805">
    <property type="component" value="Unassembled WGS sequence"/>
</dbReference>
<evidence type="ECO:0000256" key="1">
    <source>
        <dbReference type="ARBA" id="ARBA00022490"/>
    </source>
</evidence>